<accession>A0A9P5WZP4</accession>
<feature type="compositionally biased region" description="Pro residues" evidence="1">
    <location>
        <begin position="14"/>
        <end position="25"/>
    </location>
</feature>
<feature type="region of interest" description="Disordered" evidence="1">
    <location>
        <begin position="1"/>
        <end position="45"/>
    </location>
</feature>
<comment type="caution">
    <text evidence="2">The sequence shown here is derived from an EMBL/GenBank/DDBJ whole genome shotgun (WGS) entry which is preliminary data.</text>
</comment>
<dbReference type="OrthoDB" id="3047532at2759"/>
<sequence>MASPAVPIDIPSRGPSPLPATPVPPGQTSHPKGRQGPLKKPPQPQLLAERVRQDKWNASPPQITSYLTYPKSEPTNSRFEATYESPSCGLGWRFQLQECFIYQTSSLMPRTQELVGQVGLTFLPHLCSSGPLGGVKVNVKVSYPMDKSKSVHEKEFTGISVQSSAALGTYMEPPRYQGQTHIEITLTINPSDDLCLPTTPSVNTRMALHHSLDGPTFVDAKFYLFSARVQGRPALPKAVFAKSVLLTDGSSYLRDLLTPGAGFAGGTQCDLRKDVPEELAKLDPDAFEYDSDSDLEDYDDDEELDMKGKGKAPEAPSAHDRYASYQTSLLFVLHILNVRIISAVGTLPRILKHPSRLRVRKMDGHSQSTVQRI</sequence>
<reference evidence="2" key="1">
    <citation type="submission" date="2020-11" db="EMBL/GenBank/DDBJ databases">
        <authorList>
            <consortium name="DOE Joint Genome Institute"/>
            <person name="Ahrendt S."/>
            <person name="Riley R."/>
            <person name="Andreopoulos W."/>
            <person name="Labutti K."/>
            <person name="Pangilinan J."/>
            <person name="Ruiz-Duenas F.J."/>
            <person name="Barrasa J.M."/>
            <person name="Sanchez-Garcia M."/>
            <person name="Camarero S."/>
            <person name="Miyauchi S."/>
            <person name="Serrano A."/>
            <person name="Linde D."/>
            <person name="Babiker R."/>
            <person name="Drula E."/>
            <person name="Ayuso-Fernandez I."/>
            <person name="Pacheco R."/>
            <person name="Padilla G."/>
            <person name="Ferreira P."/>
            <person name="Barriuso J."/>
            <person name="Kellner H."/>
            <person name="Castanera R."/>
            <person name="Alfaro M."/>
            <person name="Ramirez L."/>
            <person name="Pisabarro A.G."/>
            <person name="Kuo A."/>
            <person name="Tritt A."/>
            <person name="Lipzen A."/>
            <person name="He G."/>
            <person name="Yan M."/>
            <person name="Ng V."/>
            <person name="Cullen D."/>
            <person name="Martin F."/>
            <person name="Rosso M.-N."/>
            <person name="Henrissat B."/>
            <person name="Hibbett D."/>
            <person name="Martinez A.T."/>
            <person name="Grigoriev I.V."/>
        </authorList>
    </citation>
    <scope>NUCLEOTIDE SEQUENCE</scope>
    <source>
        <strain evidence="2">MF-IS2</strain>
    </source>
</reference>
<dbReference type="AlphaFoldDB" id="A0A9P5WZP4"/>
<gene>
    <name evidence="2" type="ORF">P691DRAFT_536454</name>
</gene>
<evidence type="ECO:0000313" key="2">
    <source>
        <dbReference type="EMBL" id="KAF9441838.1"/>
    </source>
</evidence>
<feature type="region of interest" description="Disordered" evidence="1">
    <location>
        <begin position="286"/>
        <end position="318"/>
    </location>
</feature>
<feature type="compositionally biased region" description="Basic and acidic residues" evidence="1">
    <location>
        <begin position="305"/>
        <end position="318"/>
    </location>
</feature>
<protein>
    <submittedName>
        <fullName evidence="2">Uncharacterized protein</fullName>
    </submittedName>
</protein>
<dbReference type="Proteomes" id="UP000807342">
    <property type="component" value="Unassembled WGS sequence"/>
</dbReference>
<organism evidence="2 3">
    <name type="scientific">Macrolepiota fuliginosa MF-IS2</name>
    <dbReference type="NCBI Taxonomy" id="1400762"/>
    <lineage>
        <taxon>Eukaryota</taxon>
        <taxon>Fungi</taxon>
        <taxon>Dikarya</taxon>
        <taxon>Basidiomycota</taxon>
        <taxon>Agaricomycotina</taxon>
        <taxon>Agaricomycetes</taxon>
        <taxon>Agaricomycetidae</taxon>
        <taxon>Agaricales</taxon>
        <taxon>Agaricineae</taxon>
        <taxon>Agaricaceae</taxon>
        <taxon>Macrolepiota</taxon>
    </lineage>
</organism>
<keyword evidence="3" id="KW-1185">Reference proteome</keyword>
<evidence type="ECO:0000313" key="3">
    <source>
        <dbReference type="Proteomes" id="UP000807342"/>
    </source>
</evidence>
<dbReference type="EMBL" id="MU151768">
    <property type="protein sequence ID" value="KAF9441838.1"/>
    <property type="molecule type" value="Genomic_DNA"/>
</dbReference>
<proteinExistence type="predicted"/>
<evidence type="ECO:0000256" key="1">
    <source>
        <dbReference type="SAM" id="MobiDB-lite"/>
    </source>
</evidence>
<name>A0A9P5WZP4_9AGAR</name>
<feature type="compositionally biased region" description="Acidic residues" evidence="1">
    <location>
        <begin position="286"/>
        <end position="304"/>
    </location>
</feature>